<dbReference type="Gene3D" id="1.10.10.10">
    <property type="entry name" value="Winged helix-like DNA-binding domain superfamily/Winged helix DNA-binding domain"/>
    <property type="match status" value="1"/>
</dbReference>
<dbReference type="FunFam" id="3.40.190.290:FF:000001">
    <property type="entry name" value="Transcriptional regulator, LysR family"/>
    <property type="match status" value="1"/>
</dbReference>
<evidence type="ECO:0000256" key="3">
    <source>
        <dbReference type="ARBA" id="ARBA00023125"/>
    </source>
</evidence>
<dbReference type="GO" id="GO:0006351">
    <property type="term" value="P:DNA-templated transcription"/>
    <property type="evidence" value="ECO:0007669"/>
    <property type="project" value="TreeGrafter"/>
</dbReference>
<dbReference type="RefSeq" id="WP_154744929.1">
    <property type="nucleotide sequence ID" value="NZ_JBHSTG010000013.1"/>
</dbReference>
<dbReference type="Pfam" id="PF03466">
    <property type="entry name" value="LysR_substrate"/>
    <property type="match status" value="1"/>
</dbReference>
<protein>
    <submittedName>
        <fullName evidence="6">LysR family transcriptional regulator</fullName>
    </submittedName>
</protein>
<reference evidence="6 7" key="1">
    <citation type="submission" date="2019-11" db="EMBL/GenBank/DDBJ databases">
        <title>Pseudmonas karstica sp. nov. and Pseudomonas spelaei sp. nov. from caves.</title>
        <authorList>
            <person name="Zeman M."/>
        </authorList>
    </citation>
    <scope>NUCLEOTIDE SEQUENCE [LARGE SCALE GENOMIC DNA]</scope>
    <source>
        <strain evidence="6 7">CCM 7891</strain>
    </source>
</reference>
<dbReference type="PANTHER" id="PTHR30537:SF5">
    <property type="entry name" value="HTH-TYPE TRANSCRIPTIONAL ACTIVATOR TTDR-RELATED"/>
    <property type="match status" value="1"/>
</dbReference>
<dbReference type="SUPFAM" id="SSF53850">
    <property type="entry name" value="Periplasmic binding protein-like II"/>
    <property type="match status" value="1"/>
</dbReference>
<dbReference type="PROSITE" id="PS50931">
    <property type="entry name" value="HTH_LYSR"/>
    <property type="match status" value="1"/>
</dbReference>
<dbReference type="InterPro" id="IPR058163">
    <property type="entry name" value="LysR-type_TF_proteobact-type"/>
</dbReference>
<evidence type="ECO:0000256" key="4">
    <source>
        <dbReference type="ARBA" id="ARBA00023163"/>
    </source>
</evidence>
<dbReference type="InterPro" id="IPR005119">
    <property type="entry name" value="LysR_subst-bd"/>
</dbReference>
<dbReference type="InterPro" id="IPR000847">
    <property type="entry name" value="LysR_HTH_N"/>
</dbReference>
<dbReference type="InterPro" id="IPR036390">
    <property type="entry name" value="WH_DNA-bd_sf"/>
</dbReference>
<dbReference type="Gene3D" id="3.40.190.290">
    <property type="match status" value="1"/>
</dbReference>
<keyword evidence="4" id="KW-0804">Transcription</keyword>
<dbReference type="InterPro" id="IPR036388">
    <property type="entry name" value="WH-like_DNA-bd_sf"/>
</dbReference>
<dbReference type="Pfam" id="PF00126">
    <property type="entry name" value="HTH_1"/>
    <property type="match status" value="1"/>
</dbReference>
<dbReference type="PANTHER" id="PTHR30537">
    <property type="entry name" value="HTH-TYPE TRANSCRIPTIONAL REGULATOR"/>
    <property type="match status" value="1"/>
</dbReference>
<gene>
    <name evidence="6" type="ORF">GIR22_19645</name>
</gene>
<dbReference type="GO" id="GO:0043565">
    <property type="term" value="F:sequence-specific DNA binding"/>
    <property type="evidence" value="ECO:0007669"/>
    <property type="project" value="TreeGrafter"/>
</dbReference>
<accession>A0A7X2RVL3</accession>
<keyword evidence="2" id="KW-0805">Transcription regulation</keyword>
<proteinExistence type="inferred from homology"/>
<comment type="caution">
    <text evidence="6">The sequence shown here is derived from an EMBL/GenBank/DDBJ whole genome shotgun (WGS) entry which is preliminary data.</text>
</comment>
<evidence type="ECO:0000259" key="5">
    <source>
        <dbReference type="PROSITE" id="PS50931"/>
    </source>
</evidence>
<evidence type="ECO:0000256" key="1">
    <source>
        <dbReference type="ARBA" id="ARBA00009437"/>
    </source>
</evidence>
<dbReference type="OrthoDB" id="9786526at2"/>
<comment type="similarity">
    <text evidence="1">Belongs to the LysR transcriptional regulatory family.</text>
</comment>
<evidence type="ECO:0000313" key="7">
    <source>
        <dbReference type="Proteomes" id="UP000431485"/>
    </source>
</evidence>
<organism evidence="6 7">
    <name type="scientific">Pseudomonas karstica</name>
    <dbReference type="NCBI Taxonomy" id="1055468"/>
    <lineage>
        <taxon>Bacteria</taxon>
        <taxon>Pseudomonadati</taxon>
        <taxon>Pseudomonadota</taxon>
        <taxon>Gammaproteobacteria</taxon>
        <taxon>Pseudomonadales</taxon>
        <taxon>Pseudomonadaceae</taxon>
        <taxon>Pseudomonas</taxon>
    </lineage>
</organism>
<dbReference type="EMBL" id="WLYI01000029">
    <property type="protein sequence ID" value="MTD21336.1"/>
    <property type="molecule type" value="Genomic_DNA"/>
</dbReference>
<dbReference type="Proteomes" id="UP000431485">
    <property type="component" value="Unassembled WGS sequence"/>
</dbReference>
<name>A0A7X2RVL3_9PSED</name>
<dbReference type="AlphaFoldDB" id="A0A7X2RVL3"/>
<dbReference type="FunFam" id="1.10.10.10:FF:000001">
    <property type="entry name" value="LysR family transcriptional regulator"/>
    <property type="match status" value="1"/>
</dbReference>
<keyword evidence="7" id="KW-1185">Reference proteome</keyword>
<keyword evidence="3" id="KW-0238">DNA-binding</keyword>
<dbReference type="GO" id="GO:0003700">
    <property type="term" value="F:DNA-binding transcription factor activity"/>
    <property type="evidence" value="ECO:0007669"/>
    <property type="project" value="InterPro"/>
</dbReference>
<dbReference type="SUPFAM" id="SSF46785">
    <property type="entry name" value="Winged helix' DNA-binding domain"/>
    <property type="match status" value="1"/>
</dbReference>
<evidence type="ECO:0000313" key="6">
    <source>
        <dbReference type="EMBL" id="MTD21336.1"/>
    </source>
</evidence>
<feature type="domain" description="HTH lysR-type" evidence="5">
    <location>
        <begin position="1"/>
        <end position="59"/>
    </location>
</feature>
<sequence length="294" mass="32609">MDRFTTMATFVKAVELGSFSAAADDLNMSPQLVGKQVKALEQHLGVRLLTRTTRKQSLTDFGQQFYERAKVILAEVEEAENLAAETRAVPSGRLRINASVTFGERTLAPRLLEYMAKYPGVSVNLTLSNRLADLVEEGYDVVFRIGELGDSGLKARYLGPYELILCASPQYLAARGPISSLWDLQQHECLGFAYSDGRNEWSFEGPEGRVDVPISSRFMVNQSEPLLLAALAGLGLILQPSELVEEALKQGTLVRVLTDYRTPSPPISMLYAPDRRITPKLRSFLDFCVQAFGR</sequence>
<evidence type="ECO:0000256" key="2">
    <source>
        <dbReference type="ARBA" id="ARBA00023015"/>
    </source>
</evidence>